<feature type="compositionally biased region" description="Low complexity" evidence="1">
    <location>
        <begin position="15"/>
        <end position="72"/>
    </location>
</feature>
<dbReference type="AlphaFoldDB" id="A0AAE3W034"/>
<keyword evidence="2" id="KW-0472">Membrane</keyword>
<comment type="caution">
    <text evidence="3">The sequence shown here is derived from an EMBL/GenBank/DDBJ whole genome shotgun (WGS) entry which is preliminary data.</text>
</comment>
<dbReference type="Proteomes" id="UP001240236">
    <property type="component" value="Unassembled WGS sequence"/>
</dbReference>
<keyword evidence="2" id="KW-0812">Transmembrane</keyword>
<proteinExistence type="predicted"/>
<evidence type="ECO:0000256" key="1">
    <source>
        <dbReference type="SAM" id="MobiDB-lite"/>
    </source>
</evidence>
<protein>
    <submittedName>
        <fullName evidence="3">Uncharacterized protein</fullName>
    </submittedName>
</protein>
<sequence>MTDQPAGFPPPQQPSTPGAPAFGAPAAPGVPQGQPQQGFGAASDGQAGFGAAPGQPPAFGAPGQPPAFGAPGYAPPPQEPQKSGGKGKLAGILGVVGVVAVGILIKVVLGLGVGAAANALATDPTKDAKVGECVGKLPELAEGETDRQVDVGIVDCNSADAQSLIVGRVDNLTLLQAQEEERCMDFIQEGQSGSMIWPMEAPENEYYVLCLTDK</sequence>
<dbReference type="EMBL" id="JAUSUZ010000001">
    <property type="protein sequence ID" value="MDQ0367011.1"/>
    <property type="molecule type" value="Genomic_DNA"/>
</dbReference>
<organism evidence="3 4">
    <name type="scientific">Catenuloplanes indicus</name>
    <dbReference type="NCBI Taxonomy" id="137267"/>
    <lineage>
        <taxon>Bacteria</taxon>
        <taxon>Bacillati</taxon>
        <taxon>Actinomycetota</taxon>
        <taxon>Actinomycetes</taxon>
        <taxon>Micromonosporales</taxon>
        <taxon>Micromonosporaceae</taxon>
        <taxon>Catenuloplanes</taxon>
    </lineage>
</organism>
<reference evidence="3 4" key="1">
    <citation type="submission" date="2023-07" db="EMBL/GenBank/DDBJ databases">
        <title>Sequencing the genomes of 1000 actinobacteria strains.</title>
        <authorList>
            <person name="Klenk H.-P."/>
        </authorList>
    </citation>
    <scope>NUCLEOTIDE SEQUENCE [LARGE SCALE GENOMIC DNA]</scope>
    <source>
        <strain evidence="3 4">DSM 44709</strain>
    </source>
</reference>
<keyword evidence="2" id="KW-1133">Transmembrane helix</keyword>
<evidence type="ECO:0000313" key="4">
    <source>
        <dbReference type="Proteomes" id="UP001240236"/>
    </source>
</evidence>
<keyword evidence="4" id="KW-1185">Reference proteome</keyword>
<dbReference type="RefSeq" id="WP_307240764.1">
    <property type="nucleotide sequence ID" value="NZ_JAUSUZ010000001.1"/>
</dbReference>
<feature type="region of interest" description="Disordered" evidence="1">
    <location>
        <begin position="1"/>
        <end position="86"/>
    </location>
</feature>
<feature type="transmembrane region" description="Helical" evidence="2">
    <location>
        <begin position="89"/>
        <end position="117"/>
    </location>
</feature>
<name>A0AAE3W034_9ACTN</name>
<accession>A0AAE3W034</accession>
<evidence type="ECO:0000256" key="2">
    <source>
        <dbReference type="SAM" id="Phobius"/>
    </source>
</evidence>
<evidence type="ECO:0000313" key="3">
    <source>
        <dbReference type="EMBL" id="MDQ0367011.1"/>
    </source>
</evidence>
<gene>
    <name evidence="3" type="ORF">J2S42_003680</name>
</gene>